<dbReference type="EMBL" id="LBHB01000002">
    <property type="protein sequence ID" value="KLE34153.1"/>
    <property type="molecule type" value="Genomic_DNA"/>
</dbReference>
<dbReference type="PROSITE" id="PS51257">
    <property type="entry name" value="PROKAR_LIPOPROTEIN"/>
    <property type="match status" value="1"/>
</dbReference>
<evidence type="ECO:0000313" key="3">
    <source>
        <dbReference type="Proteomes" id="UP000053464"/>
    </source>
</evidence>
<dbReference type="AlphaFoldDB" id="A0A0G9MY21"/>
<reference evidence="2 3" key="1">
    <citation type="submission" date="2015-04" db="EMBL/GenBank/DDBJ databases">
        <title>The draft genome sequence of Erythrobacter luteus KA37.</title>
        <authorList>
            <person name="Zhuang L."/>
            <person name="Liu Y."/>
            <person name="Shao Z."/>
        </authorList>
    </citation>
    <scope>NUCLEOTIDE SEQUENCE [LARGE SCALE GENOMIC DNA]</scope>
    <source>
        <strain evidence="2 3">KA37</strain>
    </source>
</reference>
<comment type="caution">
    <text evidence="2">The sequence shown here is derived from an EMBL/GenBank/DDBJ whole genome shotgun (WGS) entry which is preliminary data.</text>
</comment>
<feature type="signal peptide" evidence="1">
    <location>
        <begin position="1"/>
        <end position="20"/>
    </location>
</feature>
<gene>
    <name evidence="2" type="ORF">AAW00_07695</name>
</gene>
<dbReference type="STRING" id="1581420.AAW00_07695"/>
<keyword evidence="1" id="KW-0732">Signal</keyword>
<dbReference type="Proteomes" id="UP000053464">
    <property type="component" value="Unassembled WGS sequence"/>
</dbReference>
<keyword evidence="3" id="KW-1185">Reference proteome</keyword>
<protein>
    <submittedName>
        <fullName evidence="2">Uncharacterized protein</fullName>
    </submittedName>
</protein>
<name>A0A0G9MY21_9SPHN</name>
<dbReference type="RefSeq" id="WP_047003799.1">
    <property type="nucleotide sequence ID" value="NZ_LBHB01000002.1"/>
</dbReference>
<organism evidence="2 3">
    <name type="scientific">Aurantiacibacter luteus</name>
    <dbReference type="NCBI Taxonomy" id="1581420"/>
    <lineage>
        <taxon>Bacteria</taxon>
        <taxon>Pseudomonadati</taxon>
        <taxon>Pseudomonadota</taxon>
        <taxon>Alphaproteobacteria</taxon>
        <taxon>Sphingomonadales</taxon>
        <taxon>Erythrobacteraceae</taxon>
        <taxon>Aurantiacibacter</taxon>
    </lineage>
</organism>
<sequence>MRTILLAGAMAAFSLGACGAQSDDADMAADTTDDDGGAVAAMAIPESLAPFGSGYPDPGDACRNLGESPATSNYLDDSAVLVGCPDEASAEALGGRIVGNVEGVRIVSVPMGDANVGMGENGPTGGATSAATTIPVRGANSLETRCADRVAAETGASVAGTNRIEESEAAIAIYVNVDGASAPWRCLANRDGSISEVMFTGDEGAL</sequence>
<evidence type="ECO:0000256" key="1">
    <source>
        <dbReference type="SAM" id="SignalP"/>
    </source>
</evidence>
<evidence type="ECO:0000313" key="2">
    <source>
        <dbReference type="EMBL" id="KLE34153.1"/>
    </source>
</evidence>
<proteinExistence type="predicted"/>
<feature type="chain" id="PRO_5002580431" evidence="1">
    <location>
        <begin position="21"/>
        <end position="206"/>
    </location>
</feature>
<accession>A0A0G9MY21</accession>
<dbReference type="PATRIC" id="fig|1581420.6.peg.1576"/>